<proteinExistence type="predicted"/>
<dbReference type="Proteomes" id="UP000801864">
    <property type="component" value="Unassembled WGS sequence"/>
</dbReference>
<feature type="region of interest" description="Disordered" evidence="1">
    <location>
        <begin position="1"/>
        <end position="37"/>
    </location>
</feature>
<organism evidence="2 3">
    <name type="scientific">Trichoderma lentiforme</name>
    <dbReference type="NCBI Taxonomy" id="1567552"/>
    <lineage>
        <taxon>Eukaryota</taxon>
        <taxon>Fungi</taxon>
        <taxon>Dikarya</taxon>
        <taxon>Ascomycota</taxon>
        <taxon>Pezizomycotina</taxon>
        <taxon>Sordariomycetes</taxon>
        <taxon>Hypocreomycetidae</taxon>
        <taxon>Hypocreales</taxon>
        <taxon>Hypocreaceae</taxon>
        <taxon>Trichoderma</taxon>
    </lineage>
</organism>
<gene>
    <name evidence="2" type="ORF">CFAM422_007547</name>
</gene>
<evidence type="ECO:0000313" key="3">
    <source>
        <dbReference type="Proteomes" id="UP000801864"/>
    </source>
</evidence>
<keyword evidence="3" id="KW-1185">Reference proteome</keyword>
<accession>A0A9P5CCC7</accession>
<evidence type="ECO:0000313" key="2">
    <source>
        <dbReference type="EMBL" id="KAF3068852.1"/>
    </source>
</evidence>
<comment type="caution">
    <text evidence="2">The sequence shown here is derived from an EMBL/GenBank/DDBJ whole genome shotgun (WGS) entry which is preliminary data.</text>
</comment>
<sequence>MPDASPVNRAETEDPRLSSSEVPKGTGFGPLNPSSSSGAAVVDFVDLTLQEMYVQPITASGH</sequence>
<evidence type="ECO:0000256" key="1">
    <source>
        <dbReference type="SAM" id="MobiDB-lite"/>
    </source>
</evidence>
<name>A0A9P5CCC7_9HYPO</name>
<dbReference type="AlphaFoldDB" id="A0A9P5CCC7"/>
<protein>
    <submittedName>
        <fullName evidence="2">Uncharacterized protein</fullName>
    </submittedName>
</protein>
<dbReference type="EMBL" id="QLNT01000013">
    <property type="protein sequence ID" value="KAF3068852.1"/>
    <property type="molecule type" value="Genomic_DNA"/>
</dbReference>
<reference evidence="2 3" key="1">
    <citation type="submission" date="2018-06" db="EMBL/GenBank/DDBJ databases">
        <title>Genome analysis of cellulolytic fungus Trichoderma lentiforme CFAM-422.</title>
        <authorList>
            <person name="Steindorff A.S."/>
            <person name="Formighieri E.F."/>
            <person name="Midorikawa G.E.O."/>
            <person name="Tamietti M.S."/>
            <person name="Ramos E.Z."/>
            <person name="Silva A.S."/>
            <person name="Bon E.P.S."/>
            <person name="Mendes T.D."/>
            <person name="Damaso M.C.T."/>
            <person name="Favaro L.C.L."/>
        </authorList>
    </citation>
    <scope>NUCLEOTIDE SEQUENCE [LARGE SCALE GENOMIC DNA]</scope>
    <source>
        <strain evidence="2 3">CFAM-422</strain>
    </source>
</reference>